<dbReference type="InterPro" id="IPR029026">
    <property type="entry name" value="tRNA_m1G_MTases_N"/>
</dbReference>
<dbReference type="InterPro" id="IPR046886">
    <property type="entry name" value="RsmE_MTase_dom"/>
</dbReference>
<dbReference type="InterPro" id="IPR015947">
    <property type="entry name" value="PUA-like_sf"/>
</dbReference>
<evidence type="ECO:0000256" key="2">
    <source>
        <dbReference type="ARBA" id="ARBA00005528"/>
    </source>
</evidence>
<dbReference type="InterPro" id="IPR006700">
    <property type="entry name" value="RsmE"/>
</dbReference>
<dbReference type="Pfam" id="PF04452">
    <property type="entry name" value="Methyltrans_RNA"/>
    <property type="match status" value="1"/>
</dbReference>
<dbReference type="PANTHER" id="PTHR30027">
    <property type="entry name" value="RIBOSOMAL RNA SMALL SUBUNIT METHYLTRANSFERASE E"/>
    <property type="match status" value="1"/>
</dbReference>
<dbReference type="PIRSF" id="PIRSF015601">
    <property type="entry name" value="MTase_slr0722"/>
    <property type="match status" value="1"/>
</dbReference>
<keyword evidence="15" id="KW-1185">Reference proteome</keyword>
<dbReference type="Proteomes" id="UP000198374">
    <property type="component" value="Unassembled WGS sequence"/>
</dbReference>
<evidence type="ECO:0000256" key="6">
    <source>
        <dbReference type="ARBA" id="ARBA00022552"/>
    </source>
</evidence>
<comment type="subcellular location">
    <subcellularLocation>
        <location evidence="1 12">Cytoplasm</location>
    </subcellularLocation>
</comment>
<reference evidence="14 15" key="1">
    <citation type="submission" date="2015-11" db="EMBL/GenBank/DDBJ databases">
        <title>Draft genome sequences of new species of the genus Lactobacillus isolated from orchardgrass silage.</title>
        <authorList>
            <person name="Tohno M."/>
            <person name="Tanizawa Y."/>
            <person name="Arita M."/>
        </authorList>
    </citation>
    <scope>NUCLEOTIDE SEQUENCE [LARGE SCALE GENOMIC DNA]</scope>
    <source>
        <strain evidence="14 15">IWT30</strain>
    </source>
</reference>
<dbReference type="EMBL" id="BCMF01000006">
    <property type="protein sequence ID" value="GAW99539.1"/>
    <property type="molecule type" value="Genomic_DNA"/>
</dbReference>
<proteinExistence type="inferred from homology"/>
<keyword evidence="6 12" id="KW-0698">rRNA processing</keyword>
<evidence type="ECO:0000313" key="15">
    <source>
        <dbReference type="Proteomes" id="UP000198374"/>
    </source>
</evidence>
<organism evidence="14 15">
    <name type="scientific">Secundilactobacillus mixtipabuli</name>
    <dbReference type="NCBI Taxonomy" id="1435342"/>
    <lineage>
        <taxon>Bacteria</taxon>
        <taxon>Bacillati</taxon>
        <taxon>Bacillota</taxon>
        <taxon>Bacilli</taxon>
        <taxon>Lactobacillales</taxon>
        <taxon>Lactobacillaceae</taxon>
        <taxon>Secundilactobacillus</taxon>
    </lineage>
</organism>
<comment type="similarity">
    <text evidence="2 12">Belongs to the RNA methyltransferase RsmE family.</text>
</comment>
<dbReference type="GO" id="GO:0070475">
    <property type="term" value="P:rRNA base methylation"/>
    <property type="evidence" value="ECO:0007669"/>
    <property type="project" value="TreeGrafter"/>
</dbReference>
<keyword evidence="8 12" id="KW-0808">Transferase</keyword>
<evidence type="ECO:0000256" key="9">
    <source>
        <dbReference type="ARBA" id="ARBA00022691"/>
    </source>
</evidence>
<comment type="catalytic activity">
    <reaction evidence="11 12">
        <text>uridine(1498) in 16S rRNA + S-adenosyl-L-methionine = N(3)-methyluridine(1498) in 16S rRNA + S-adenosyl-L-homocysteine + H(+)</text>
        <dbReference type="Rhea" id="RHEA:42920"/>
        <dbReference type="Rhea" id="RHEA-COMP:10283"/>
        <dbReference type="Rhea" id="RHEA-COMP:10284"/>
        <dbReference type="ChEBI" id="CHEBI:15378"/>
        <dbReference type="ChEBI" id="CHEBI:57856"/>
        <dbReference type="ChEBI" id="CHEBI:59789"/>
        <dbReference type="ChEBI" id="CHEBI:65315"/>
        <dbReference type="ChEBI" id="CHEBI:74502"/>
        <dbReference type="EC" id="2.1.1.193"/>
    </reaction>
</comment>
<dbReference type="AlphaFoldDB" id="A0A1Z5ICR2"/>
<evidence type="ECO:0000256" key="5">
    <source>
        <dbReference type="ARBA" id="ARBA00022490"/>
    </source>
</evidence>
<dbReference type="GO" id="GO:0005737">
    <property type="term" value="C:cytoplasm"/>
    <property type="evidence" value="ECO:0007669"/>
    <property type="project" value="UniProtKB-SubCell"/>
</dbReference>
<comment type="caution">
    <text evidence="14">The sequence shown here is derived from an EMBL/GenBank/DDBJ whole genome shotgun (WGS) entry which is preliminary data.</text>
</comment>
<evidence type="ECO:0000256" key="7">
    <source>
        <dbReference type="ARBA" id="ARBA00022603"/>
    </source>
</evidence>
<dbReference type="OrthoDB" id="9815641at2"/>
<evidence type="ECO:0000256" key="10">
    <source>
        <dbReference type="ARBA" id="ARBA00025699"/>
    </source>
</evidence>
<dbReference type="EC" id="2.1.1.193" evidence="3 12"/>
<evidence type="ECO:0000256" key="3">
    <source>
        <dbReference type="ARBA" id="ARBA00012328"/>
    </source>
</evidence>
<accession>A0A1Z5ICR2</accession>
<comment type="function">
    <text evidence="10 12">Specifically methylates the N3 position of the uracil ring of uridine 1498 (m3U1498) in 16S rRNA. Acts on the fully assembled 30S ribosomal subunit.</text>
</comment>
<keyword evidence="5 12" id="KW-0963">Cytoplasm</keyword>
<dbReference type="Gene3D" id="3.40.1280.10">
    <property type="match status" value="1"/>
</dbReference>
<sequence length="244" mass="27362">MQRYFIKPILKTGTRFDLDSNVSKHWLQVMRGVPGDQAEFVDGQEDLYLGQLNEDHTVTVVKPLETYVELPVKVTILSGLPKQDKAEWIVQKATEMGADTICFFGADWSVAKWQPNKLAKKLSRLQKIAQGGAEQAHRTHVPTVRYFNTLKQAVAELKTDHLLVAYEEAAKRGEQAQLVKLLNRVQKNERLTAVFGPEGGISPAEMQLLEQRHATVAGLGPRILRTETAPLYFLAAVSTMLELQ</sequence>
<dbReference type="GO" id="GO:0070042">
    <property type="term" value="F:rRNA (uridine-N3-)-methyltransferase activity"/>
    <property type="evidence" value="ECO:0007669"/>
    <property type="project" value="TreeGrafter"/>
</dbReference>
<dbReference type="CDD" id="cd18084">
    <property type="entry name" value="RsmE-like"/>
    <property type="match status" value="1"/>
</dbReference>
<keyword evidence="9 12" id="KW-0949">S-adenosyl-L-methionine</keyword>
<dbReference type="SUPFAM" id="SSF75217">
    <property type="entry name" value="alpha/beta knot"/>
    <property type="match status" value="1"/>
</dbReference>
<name>A0A1Z5ICR2_9LACO</name>
<dbReference type="NCBIfam" id="TIGR00046">
    <property type="entry name" value="RsmE family RNA methyltransferase"/>
    <property type="match status" value="1"/>
</dbReference>
<evidence type="ECO:0000256" key="1">
    <source>
        <dbReference type="ARBA" id="ARBA00004496"/>
    </source>
</evidence>
<dbReference type="PANTHER" id="PTHR30027:SF3">
    <property type="entry name" value="16S RRNA (URACIL(1498)-N(3))-METHYLTRANSFERASE"/>
    <property type="match status" value="1"/>
</dbReference>
<keyword evidence="7 12" id="KW-0489">Methyltransferase</keyword>
<dbReference type="NCBIfam" id="NF008691">
    <property type="entry name" value="PRK11713.1-4"/>
    <property type="match status" value="1"/>
</dbReference>
<dbReference type="RefSeq" id="WP_089109329.1">
    <property type="nucleotide sequence ID" value="NZ_BCMF01000006.1"/>
</dbReference>
<evidence type="ECO:0000256" key="8">
    <source>
        <dbReference type="ARBA" id="ARBA00022679"/>
    </source>
</evidence>
<evidence type="ECO:0000256" key="12">
    <source>
        <dbReference type="PIRNR" id="PIRNR015601"/>
    </source>
</evidence>
<dbReference type="InterPro" id="IPR029028">
    <property type="entry name" value="Alpha/beta_knot_MTases"/>
</dbReference>
<evidence type="ECO:0000256" key="4">
    <source>
        <dbReference type="ARBA" id="ARBA00013673"/>
    </source>
</evidence>
<evidence type="ECO:0000313" key="14">
    <source>
        <dbReference type="EMBL" id="GAW99539.1"/>
    </source>
</evidence>
<evidence type="ECO:0000259" key="13">
    <source>
        <dbReference type="Pfam" id="PF04452"/>
    </source>
</evidence>
<feature type="domain" description="Ribosomal RNA small subunit methyltransferase E methyltransferase" evidence="13">
    <location>
        <begin position="69"/>
        <end position="237"/>
    </location>
</feature>
<gene>
    <name evidence="14" type="ORF">IWT30_01509</name>
</gene>
<evidence type="ECO:0000256" key="11">
    <source>
        <dbReference type="ARBA" id="ARBA00047944"/>
    </source>
</evidence>
<dbReference type="SUPFAM" id="SSF88697">
    <property type="entry name" value="PUA domain-like"/>
    <property type="match status" value="1"/>
</dbReference>
<protein>
    <recommendedName>
        <fullName evidence="4 12">Ribosomal RNA small subunit methyltransferase E</fullName>
        <ecNumber evidence="3 12">2.1.1.193</ecNumber>
    </recommendedName>
</protein>